<evidence type="ECO:0000256" key="1">
    <source>
        <dbReference type="SAM" id="MobiDB-lite"/>
    </source>
</evidence>
<comment type="caution">
    <text evidence="2">The sequence shown here is derived from an EMBL/GenBank/DDBJ whole genome shotgun (WGS) entry which is preliminary data.</text>
</comment>
<evidence type="ECO:0000313" key="3">
    <source>
        <dbReference type="Proteomes" id="UP000663845"/>
    </source>
</evidence>
<name>A0A814RPC7_9BILA</name>
<evidence type="ECO:0000313" key="2">
    <source>
        <dbReference type="EMBL" id="CAF1134800.1"/>
    </source>
</evidence>
<organism evidence="2 3">
    <name type="scientific">Adineta steineri</name>
    <dbReference type="NCBI Taxonomy" id="433720"/>
    <lineage>
        <taxon>Eukaryota</taxon>
        <taxon>Metazoa</taxon>
        <taxon>Spiralia</taxon>
        <taxon>Gnathifera</taxon>
        <taxon>Rotifera</taxon>
        <taxon>Eurotatoria</taxon>
        <taxon>Bdelloidea</taxon>
        <taxon>Adinetida</taxon>
        <taxon>Adinetidae</taxon>
        <taxon>Adineta</taxon>
    </lineage>
</organism>
<reference evidence="2" key="1">
    <citation type="submission" date="2021-02" db="EMBL/GenBank/DDBJ databases">
        <authorList>
            <person name="Nowell W R."/>
        </authorList>
    </citation>
    <scope>NUCLEOTIDE SEQUENCE</scope>
</reference>
<dbReference type="AlphaFoldDB" id="A0A814RPC7"/>
<proteinExistence type="predicted"/>
<protein>
    <submittedName>
        <fullName evidence="2">Uncharacterized protein</fullName>
    </submittedName>
</protein>
<accession>A0A814RPC7</accession>
<feature type="compositionally biased region" description="Polar residues" evidence="1">
    <location>
        <begin position="98"/>
        <end position="107"/>
    </location>
</feature>
<feature type="region of interest" description="Disordered" evidence="1">
    <location>
        <begin position="90"/>
        <end position="115"/>
    </location>
</feature>
<dbReference type="EMBL" id="CAJNOG010000272">
    <property type="protein sequence ID" value="CAF1134800.1"/>
    <property type="molecule type" value="Genomic_DNA"/>
</dbReference>
<dbReference type="Proteomes" id="UP000663845">
    <property type="component" value="Unassembled WGS sequence"/>
</dbReference>
<gene>
    <name evidence="2" type="ORF">JYZ213_LOCUS23221</name>
</gene>
<sequence>MPKMFSGRGYCTQPTCFPVLGAPPIAVFLCNTHCGHMLCYRHWLSHQTTIADDDKKEMEHSSSTVTLDSDLDEQEAVPDLLRECTNQEEHYTPDKNFNHSFELSENTDPNEKKEKIESNVYAKEIEWWNEITPWKNSEGNHLINNNNILLFVIFYSDFYTKIMRHSTDEDFDYSELYNRNDDSDYEIKGKRKISKKRFEQSISCRSYSDECPLTFDGAFGLIQEYHQHSLCTKSRNSNKKICLYQHFNSKHGFTRQISIRLVKAIIEHKDPKKTKLFSLTNDTPSNLFDPYHKVKCPFSTRSDLINTPCLTQEITRKSFRRHLSGVHRLDQQTINKLMKEMIK</sequence>